<dbReference type="InterPro" id="IPR028995">
    <property type="entry name" value="Glyco_hydro_57/38_cen_sf"/>
</dbReference>
<dbReference type="GeneID" id="56924666"/>
<dbReference type="InterPro" id="IPR037094">
    <property type="entry name" value="Glyco_hydro_38_cen_sf"/>
</dbReference>
<organism evidence="6 7">
    <name type="scientific">Parageobacillus thermoglucosidasius</name>
    <name type="common">Geobacillus thermoglucosidasius</name>
    <dbReference type="NCBI Taxonomy" id="1426"/>
    <lineage>
        <taxon>Bacteria</taxon>
        <taxon>Bacillati</taxon>
        <taxon>Bacillota</taxon>
        <taxon>Bacilli</taxon>
        <taxon>Bacillales</taxon>
        <taxon>Anoxybacillaceae</taxon>
        <taxon>Parageobacillus</taxon>
    </lineage>
</organism>
<evidence type="ECO:0000256" key="4">
    <source>
        <dbReference type="ARBA" id="ARBA00023295"/>
    </source>
</evidence>
<dbReference type="InterPro" id="IPR041147">
    <property type="entry name" value="GH38_C"/>
</dbReference>
<dbReference type="GO" id="GO:0004559">
    <property type="term" value="F:alpha-mannosidase activity"/>
    <property type="evidence" value="ECO:0007669"/>
    <property type="project" value="InterPro"/>
</dbReference>
<dbReference type="GO" id="GO:0009313">
    <property type="term" value="P:oligosaccharide catabolic process"/>
    <property type="evidence" value="ECO:0007669"/>
    <property type="project" value="TreeGrafter"/>
</dbReference>
<keyword evidence="7" id="KW-1185">Reference proteome</keyword>
<keyword evidence="4" id="KW-0326">Glycosidase</keyword>
<keyword evidence="2" id="KW-0479">Metal-binding</keyword>
<sequence>MKKKRVYVVPHSHWDREWYFSIEDSDILLSENLDHLLNVLERDESYTAYVFDGQSSIVEEYIKVRPENKERLQKLIKMKRLFVGPWYTQTDSLLVHKESIIRNLLYGTKIAKEMGHSMEIGYLPDIFGQNAYLPSIFRGFGLQFSILQRGIYTDKLHGDVNFIWKSPDGQSVKANHIYLGYGPGKFLSSDREYVQKQLLPMIEKLEEMNRHCDHLLLPAGGDQVLVREHFPETVAELNDIDPEREYVLSDYETFMKETWADESFHNVIEGELLATQQSRIHHTIRSQRYDIKQMNAIVEHKLLHVLEPLAVIGQTLGLNYPKAWLDQMWKQLFDVHAHDSIGGCNSDETNEAILFRLKKINRMADGLMNVVKKQIARAISNKLEKENIYVFFHTQPRTFSGVVKGVIFTKSPNFQIMTTDGKPVQAEMTAQRHLSGGKKIVVTAEGEKEVALPGYYRTEIQLHVENAPPLGYCTYEIIEGQTGLEKRVRVEEEWIENDCFTVSYEQGMLTLTDKRSGETIRHFFRLENTGDAGDSYDYSPLEGDEPIYLEKAELLSVEKGCLTETMVVQHTVKAPANLTERKTNMKSSELTVMTTLELRKGEAFVRVRHEVENKMEDHRLRVLLKTPVANPRTSFADQGFSLVERSVDNPYLANWRERNFAEAPVPIYPLENVAGVHDDHFVFAVITKGIKEYEVLSGTKEFALTLFRSVGLLGRDDLLWRPGRASGINNQVVYTPDAQLKKKLDFEYAIYVAKEKRDPKRIFALIDAYRGHFASYQLQTLNTLEERLDRFEIPYPIERAPEQFSLLEIDNNAIFMSVCKQAYDDSSVVVRVFNPTSEPQTFTVKSPYVLSIVKTNLAEEEICEVAESCRIDAKGYITLKLKVMRDNEKM</sequence>
<dbReference type="Gene3D" id="2.70.98.30">
    <property type="entry name" value="Golgi alpha-mannosidase II, domain 4"/>
    <property type="match status" value="1"/>
</dbReference>
<protein>
    <submittedName>
        <fullName evidence="6">Alpha-mannosidase</fullName>
    </submittedName>
</protein>
<dbReference type="SUPFAM" id="SSF88688">
    <property type="entry name" value="Families 57/38 glycoside transferase middle domain"/>
    <property type="match status" value="1"/>
</dbReference>
<dbReference type="Pfam" id="PF07748">
    <property type="entry name" value="Glyco_hydro_38C"/>
    <property type="match status" value="1"/>
</dbReference>
<gene>
    <name evidence="6" type="ORF">BCV53_04175</name>
</gene>
<dbReference type="RefSeq" id="WP_042384195.1">
    <property type="nucleotide sequence ID" value="NZ_CP012712.1"/>
</dbReference>
<evidence type="ECO:0000259" key="5">
    <source>
        <dbReference type="SMART" id="SM00872"/>
    </source>
</evidence>
<evidence type="ECO:0000256" key="1">
    <source>
        <dbReference type="ARBA" id="ARBA00009792"/>
    </source>
</evidence>
<name>A0AAN1D5Y1_PARTM</name>
<reference evidence="7" key="1">
    <citation type="journal article" date="2016" name="Genome Announc.">
        <title>Complete Genome Sequence of Geobacillus thermoglucosidasius NCIMB 11955, the Progenitor of a Bioethanol Production Strain.</title>
        <authorList>
            <person name="Sheng L."/>
            <person name="Zhang Y."/>
            <person name="Minton N.P."/>
        </authorList>
    </citation>
    <scope>NUCLEOTIDE SEQUENCE [LARGE SCALE GENOMIC DNA]</scope>
    <source>
        <strain evidence="7">NCIMB 11955</strain>
    </source>
</reference>
<dbReference type="PANTHER" id="PTHR46017">
    <property type="entry name" value="ALPHA-MANNOSIDASE 2C1"/>
    <property type="match status" value="1"/>
</dbReference>
<dbReference type="EMBL" id="CP016622">
    <property type="protein sequence ID" value="ANZ29370.1"/>
    <property type="molecule type" value="Genomic_DNA"/>
</dbReference>
<dbReference type="PANTHER" id="PTHR46017:SF2">
    <property type="entry name" value="MANNOSYLGLYCERATE HYDROLASE"/>
    <property type="match status" value="1"/>
</dbReference>
<comment type="similarity">
    <text evidence="1">Belongs to the glycosyl hydrolase 38 family.</text>
</comment>
<dbReference type="InterPro" id="IPR011682">
    <property type="entry name" value="Glyco_hydro_38_C"/>
</dbReference>
<dbReference type="AlphaFoldDB" id="A0AAN1D5Y1"/>
<dbReference type="SUPFAM" id="SSF74650">
    <property type="entry name" value="Galactose mutarotase-like"/>
    <property type="match status" value="1"/>
</dbReference>
<dbReference type="SUPFAM" id="SSF88713">
    <property type="entry name" value="Glycoside hydrolase/deacetylase"/>
    <property type="match status" value="1"/>
</dbReference>
<dbReference type="Pfam" id="PF01074">
    <property type="entry name" value="Glyco_hydro_38N"/>
    <property type="match status" value="1"/>
</dbReference>
<proteinExistence type="inferred from homology"/>
<dbReference type="GO" id="GO:0046872">
    <property type="term" value="F:metal ion binding"/>
    <property type="evidence" value="ECO:0007669"/>
    <property type="project" value="UniProtKB-KW"/>
</dbReference>
<dbReference type="InterPro" id="IPR000602">
    <property type="entry name" value="Glyco_hydro_38_N"/>
</dbReference>
<evidence type="ECO:0000313" key="6">
    <source>
        <dbReference type="EMBL" id="ANZ29370.1"/>
    </source>
</evidence>
<dbReference type="CDD" id="cd10815">
    <property type="entry name" value="GH38N_AMII_EcMngB_like"/>
    <property type="match status" value="1"/>
</dbReference>
<dbReference type="GO" id="GO:0030246">
    <property type="term" value="F:carbohydrate binding"/>
    <property type="evidence" value="ECO:0007669"/>
    <property type="project" value="InterPro"/>
</dbReference>
<dbReference type="Pfam" id="PF09261">
    <property type="entry name" value="Alpha-mann_mid"/>
    <property type="match status" value="1"/>
</dbReference>
<dbReference type="Gene3D" id="3.20.110.10">
    <property type="entry name" value="Glycoside hydrolase 38, N terminal domain"/>
    <property type="match status" value="1"/>
</dbReference>
<dbReference type="InterPro" id="IPR015341">
    <property type="entry name" value="Glyco_hydro_38_cen"/>
</dbReference>
<dbReference type="KEGG" id="ptl:AOT13_04160"/>
<dbReference type="SMART" id="SM00872">
    <property type="entry name" value="Alpha-mann_mid"/>
    <property type="match status" value="1"/>
</dbReference>
<evidence type="ECO:0000313" key="7">
    <source>
        <dbReference type="Proteomes" id="UP000093052"/>
    </source>
</evidence>
<dbReference type="InterPro" id="IPR027291">
    <property type="entry name" value="Glyco_hydro_38_N_sf"/>
</dbReference>
<dbReference type="InterPro" id="IPR011330">
    <property type="entry name" value="Glyco_hydro/deAcase_b/a-brl"/>
</dbReference>
<keyword evidence="3" id="KW-0378">Hydrolase</keyword>
<dbReference type="InterPro" id="IPR011013">
    <property type="entry name" value="Gal_mutarotase_sf_dom"/>
</dbReference>
<feature type="domain" description="Glycoside hydrolase family 38 central" evidence="5">
    <location>
        <begin position="287"/>
        <end position="357"/>
    </location>
</feature>
<dbReference type="Gene3D" id="1.20.1270.50">
    <property type="entry name" value="Glycoside hydrolase family 38, central domain"/>
    <property type="match status" value="1"/>
</dbReference>
<accession>A0AAN1D5Y1</accession>
<evidence type="ECO:0000256" key="2">
    <source>
        <dbReference type="ARBA" id="ARBA00022723"/>
    </source>
</evidence>
<dbReference type="Proteomes" id="UP000093052">
    <property type="component" value="Chromosome"/>
</dbReference>
<dbReference type="GO" id="GO:0006013">
    <property type="term" value="P:mannose metabolic process"/>
    <property type="evidence" value="ECO:0007669"/>
    <property type="project" value="InterPro"/>
</dbReference>
<dbReference type="Pfam" id="PF17677">
    <property type="entry name" value="Glyco_hydro38C2"/>
    <property type="match status" value="1"/>
</dbReference>
<evidence type="ECO:0000256" key="3">
    <source>
        <dbReference type="ARBA" id="ARBA00022801"/>
    </source>
</evidence>